<feature type="transmembrane region" description="Helical" evidence="12">
    <location>
        <begin position="59"/>
        <end position="79"/>
    </location>
</feature>
<protein>
    <recommendedName>
        <fullName evidence="10">Histidine/lysine/arginine/ornithine transport system permease protein HisM</fullName>
    </recommendedName>
</protein>
<feature type="transmembrane region" description="Helical" evidence="12">
    <location>
        <begin position="200"/>
        <end position="221"/>
    </location>
</feature>
<dbReference type="GO" id="GO:0022857">
    <property type="term" value="F:transmembrane transporter activity"/>
    <property type="evidence" value="ECO:0007669"/>
    <property type="project" value="InterPro"/>
</dbReference>
<evidence type="ECO:0000256" key="10">
    <source>
        <dbReference type="ARBA" id="ARBA00039779"/>
    </source>
</evidence>
<evidence type="ECO:0000256" key="6">
    <source>
        <dbReference type="ARBA" id="ARBA00022692"/>
    </source>
</evidence>
<accession>A0A2S9IFX4</accession>
<dbReference type="PANTHER" id="PTHR30450">
    <property type="entry name" value="ABC TRANSPORTER PERMEASE"/>
    <property type="match status" value="1"/>
</dbReference>
<dbReference type="Proteomes" id="UP000239181">
    <property type="component" value="Unassembled WGS sequence"/>
</dbReference>
<dbReference type="AlphaFoldDB" id="A0A2S9IFX4"/>
<evidence type="ECO:0000256" key="3">
    <source>
        <dbReference type="ARBA" id="ARBA00022448"/>
    </source>
</evidence>
<dbReference type="InterPro" id="IPR010065">
    <property type="entry name" value="AA_ABC_transptr_permease_3TM"/>
</dbReference>
<dbReference type="CDD" id="cd06261">
    <property type="entry name" value="TM_PBP2"/>
    <property type="match status" value="1"/>
</dbReference>
<evidence type="ECO:0000256" key="8">
    <source>
        <dbReference type="ARBA" id="ARBA00022989"/>
    </source>
</evidence>
<evidence type="ECO:0000256" key="11">
    <source>
        <dbReference type="ARBA" id="ARBA00046835"/>
    </source>
</evidence>
<dbReference type="InterPro" id="IPR000515">
    <property type="entry name" value="MetI-like"/>
</dbReference>
<evidence type="ECO:0000259" key="13">
    <source>
        <dbReference type="PROSITE" id="PS50928"/>
    </source>
</evidence>
<feature type="domain" description="ABC transmembrane type-1" evidence="13">
    <location>
        <begin position="23"/>
        <end position="221"/>
    </location>
</feature>
<dbReference type="Gene3D" id="1.10.3720.10">
    <property type="entry name" value="MetI-like"/>
    <property type="match status" value="1"/>
</dbReference>
<dbReference type="SUPFAM" id="SSF161098">
    <property type="entry name" value="MetI-like"/>
    <property type="match status" value="1"/>
</dbReference>
<dbReference type="InterPro" id="IPR051322">
    <property type="entry name" value="AA_ABC_Transporter_Permease"/>
</dbReference>
<dbReference type="PROSITE" id="PS50928">
    <property type="entry name" value="ABC_TM1"/>
    <property type="match status" value="1"/>
</dbReference>
<evidence type="ECO:0000256" key="5">
    <source>
        <dbReference type="ARBA" id="ARBA00022519"/>
    </source>
</evidence>
<evidence type="ECO:0000256" key="1">
    <source>
        <dbReference type="ARBA" id="ARBA00004429"/>
    </source>
</evidence>
<comment type="subcellular location">
    <subcellularLocation>
        <location evidence="1">Cell inner membrane</location>
        <topology evidence="1">Multi-pass membrane protein</topology>
    </subcellularLocation>
    <subcellularLocation>
        <location evidence="12">Cell membrane</location>
        <topology evidence="12">Multi-pass membrane protein</topology>
    </subcellularLocation>
</comment>
<dbReference type="Pfam" id="PF00528">
    <property type="entry name" value="BPD_transp_1"/>
    <property type="match status" value="1"/>
</dbReference>
<keyword evidence="4" id="KW-1003">Cell membrane</keyword>
<dbReference type="NCBIfam" id="TIGR01726">
    <property type="entry name" value="HEQRo_perm_3TM"/>
    <property type="match status" value="1"/>
</dbReference>
<evidence type="ECO:0000256" key="12">
    <source>
        <dbReference type="RuleBase" id="RU363032"/>
    </source>
</evidence>
<evidence type="ECO:0000313" key="15">
    <source>
        <dbReference type="Proteomes" id="UP000239181"/>
    </source>
</evidence>
<name>A0A2S9IFX4_9GAMM</name>
<keyword evidence="9 12" id="KW-0472">Membrane</keyword>
<keyword evidence="7" id="KW-0029">Amino-acid transport</keyword>
<evidence type="ECO:0000256" key="2">
    <source>
        <dbReference type="ARBA" id="ARBA00010072"/>
    </source>
</evidence>
<evidence type="ECO:0000256" key="7">
    <source>
        <dbReference type="ARBA" id="ARBA00022970"/>
    </source>
</evidence>
<evidence type="ECO:0000313" key="14">
    <source>
        <dbReference type="EMBL" id="PRD16669.1"/>
    </source>
</evidence>
<dbReference type="InterPro" id="IPR035906">
    <property type="entry name" value="MetI-like_sf"/>
</dbReference>
<dbReference type="GO" id="GO:0043190">
    <property type="term" value="C:ATP-binding cassette (ABC) transporter complex"/>
    <property type="evidence" value="ECO:0007669"/>
    <property type="project" value="InterPro"/>
</dbReference>
<dbReference type="OrthoDB" id="4404959at2"/>
<dbReference type="FunFam" id="1.10.3720.10:FF:000012">
    <property type="entry name" value="Histidine ABC transporter permease HisM"/>
    <property type="match status" value="1"/>
</dbReference>
<evidence type="ECO:0000256" key="4">
    <source>
        <dbReference type="ARBA" id="ARBA00022475"/>
    </source>
</evidence>
<dbReference type="NCBIfam" id="NF011651">
    <property type="entry name" value="PRK15069.1"/>
    <property type="match status" value="1"/>
</dbReference>
<evidence type="ECO:0000256" key="9">
    <source>
        <dbReference type="ARBA" id="ARBA00023136"/>
    </source>
</evidence>
<dbReference type="PANTHER" id="PTHR30450:SF5">
    <property type="entry name" value="HISTIDINE TRANSPORT SYSTEM PERMEASE PROTEIN HISM"/>
    <property type="match status" value="1"/>
</dbReference>
<proteinExistence type="inferred from homology"/>
<reference evidence="14 15" key="1">
    <citation type="submission" date="2017-10" db="EMBL/GenBank/DDBJ databases">
        <title>Draft genome of two endophytic bacteria isolated from 'guarana' Paullinia cupana (Mart.) Ducke.</title>
        <authorList>
            <person name="Siqueira K.A."/>
            <person name="Liotti R.G."/>
            <person name="Mendes T.A."/>
            <person name="Soares M.A."/>
        </authorList>
    </citation>
    <scope>NUCLEOTIDE SEQUENCE [LARGE SCALE GENOMIC DNA]</scope>
    <source>
        <strain evidence="14 15">342</strain>
    </source>
</reference>
<feature type="transmembrane region" description="Helical" evidence="12">
    <location>
        <begin position="20"/>
        <end position="47"/>
    </location>
</feature>
<dbReference type="RefSeq" id="WP_105591249.1">
    <property type="nucleotide sequence ID" value="NZ_JAFBFW010000004.1"/>
</dbReference>
<keyword evidence="5" id="KW-0997">Cell inner membrane</keyword>
<gene>
    <name evidence="14" type="ORF">CQW29_03110</name>
</gene>
<organism evidence="14 15">
    <name type="scientific">Pantoea coffeiphila</name>
    <dbReference type="NCBI Taxonomy" id="1465635"/>
    <lineage>
        <taxon>Bacteria</taxon>
        <taxon>Pseudomonadati</taxon>
        <taxon>Pseudomonadota</taxon>
        <taxon>Gammaproteobacteria</taxon>
        <taxon>Enterobacterales</taxon>
        <taxon>Erwiniaceae</taxon>
        <taxon>Pantoea</taxon>
    </lineage>
</organism>
<keyword evidence="3 12" id="KW-0813">Transport</keyword>
<comment type="subunit">
    <text evidence="11">The HisPMQJ complex is composed of two ATP-binding proteins (HisP), two transmembrane proteins (HisM and HisQ) and a solute-binding protein (HisJ). The HisPMQ-ArgT complex is composed of two ATP-binding proteins (HisP), two transmembrane proteins (HisM and HisQ) and a solute-binding protein (ArgT).</text>
</comment>
<dbReference type="GO" id="GO:0006865">
    <property type="term" value="P:amino acid transport"/>
    <property type="evidence" value="ECO:0007669"/>
    <property type="project" value="UniProtKB-KW"/>
</dbReference>
<keyword evidence="8 12" id="KW-1133">Transmembrane helix</keyword>
<comment type="similarity">
    <text evidence="2">Belongs to the binding-protein-dependent transport system permease family. HisMQ subfamily.</text>
</comment>
<comment type="caution">
    <text evidence="14">The sequence shown here is derived from an EMBL/GenBank/DDBJ whole genome shotgun (WGS) entry which is preliminary data.</text>
</comment>
<keyword evidence="15" id="KW-1185">Reference proteome</keyword>
<keyword evidence="6 12" id="KW-0812">Transmembrane</keyword>
<sequence>MIEIVQEYWKALLWTDGYRFTGVAMTLWLLIISVAIGGCMAVFLSIARVSQHKAVWFPVWLFTYVFRGTPLYVQLLVFYSGMYTLEIVKGTEMLNAFFRSGLNCTLLAFTLNTCAYTTEIFAGAIRSVPHGEIEAARAYGFSTFKLYRCIIMPSALRTALPAYSNEVILMLHSTALAFTATVPDLLKVARDINSATYQPFIAFGLAAVLYLIISYVLISLFRKAEKRWLAHVKPSSSH</sequence>
<dbReference type="EMBL" id="PDET01000002">
    <property type="protein sequence ID" value="PRD16669.1"/>
    <property type="molecule type" value="Genomic_DNA"/>
</dbReference>